<keyword evidence="1" id="KW-1133">Transmembrane helix</keyword>
<dbReference type="RefSeq" id="WP_200311471.1">
    <property type="nucleotide sequence ID" value="NZ_JAENIM010000039.1"/>
</dbReference>
<dbReference type="AlphaFoldDB" id="A0A8J7MEX8"/>
<protein>
    <submittedName>
        <fullName evidence="2">TIGR02206 family membrane protein</fullName>
    </submittedName>
</protein>
<dbReference type="EMBL" id="JAENIM010000039">
    <property type="protein sequence ID" value="MBK1791467.1"/>
    <property type="molecule type" value="Genomic_DNA"/>
</dbReference>
<keyword evidence="1" id="KW-0472">Membrane</keyword>
<feature type="transmembrane region" description="Helical" evidence="1">
    <location>
        <begin position="167"/>
        <end position="190"/>
    </location>
</feature>
<sequence length="236" mass="25994">MTYNWAEELTAMEIFSSHHLICLALSFASIAVVLLIGRRLESAGSAKPLRYAIGISCLLAYPVTLLAYQLAGYHMPIEIKIPYHLCDLSVILAGFAMIYKQATLRELVYYWGLAGATQAMLTPDINESFTHPVALAFYFSHLGVVCAALYLPICIGWRPRAGSVRRAVGWLAVYATIAGALNFLLGANFGFLAAKPSESSLIDVMGPWPWYILSLGAIASLLFWLLSLPFRQTKQK</sequence>
<feature type="transmembrane region" description="Helical" evidence="1">
    <location>
        <begin position="49"/>
        <end position="69"/>
    </location>
</feature>
<accession>A0A8J7MEX8</accession>
<feature type="transmembrane region" description="Helical" evidence="1">
    <location>
        <begin position="18"/>
        <end position="37"/>
    </location>
</feature>
<name>A0A8J7MEX8_9BACT</name>
<evidence type="ECO:0000313" key="2">
    <source>
        <dbReference type="EMBL" id="MBK1791467.1"/>
    </source>
</evidence>
<evidence type="ECO:0000313" key="3">
    <source>
        <dbReference type="Proteomes" id="UP000624703"/>
    </source>
</evidence>
<feature type="transmembrane region" description="Helical" evidence="1">
    <location>
        <begin position="210"/>
        <end position="230"/>
    </location>
</feature>
<dbReference type="InterPro" id="IPR011737">
    <property type="entry name" value="CHP02206_TP0381"/>
</dbReference>
<dbReference type="Proteomes" id="UP000624703">
    <property type="component" value="Unassembled WGS sequence"/>
</dbReference>
<evidence type="ECO:0000256" key="1">
    <source>
        <dbReference type="SAM" id="Phobius"/>
    </source>
</evidence>
<gene>
    <name evidence="2" type="ORF">JIN82_09915</name>
</gene>
<keyword evidence="1" id="KW-0812">Transmembrane</keyword>
<dbReference type="Pfam" id="PF14808">
    <property type="entry name" value="TMEM164"/>
    <property type="match status" value="1"/>
</dbReference>
<proteinExistence type="predicted"/>
<feature type="transmembrane region" description="Helical" evidence="1">
    <location>
        <begin position="81"/>
        <end position="100"/>
    </location>
</feature>
<feature type="transmembrane region" description="Helical" evidence="1">
    <location>
        <begin position="135"/>
        <end position="155"/>
    </location>
</feature>
<comment type="caution">
    <text evidence="2">The sequence shown here is derived from an EMBL/GenBank/DDBJ whole genome shotgun (WGS) entry which is preliminary data.</text>
</comment>
<dbReference type="NCBIfam" id="TIGR02206">
    <property type="entry name" value="intg_mem_TP0381"/>
    <property type="match status" value="1"/>
</dbReference>
<keyword evidence="3" id="KW-1185">Reference proteome</keyword>
<reference evidence="2" key="1">
    <citation type="submission" date="2021-01" db="EMBL/GenBank/DDBJ databases">
        <title>Modified the classification status of verrucomicrobia.</title>
        <authorList>
            <person name="Feng X."/>
        </authorList>
    </citation>
    <scope>NUCLEOTIDE SEQUENCE</scope>
    <source>
        <strain evidence="2">_KCTC 22039</strain>
    </source>
</reference>
<feature type="transmembrane region" description="Helical" evidence="1">
    <location>
        <begin position="107"/>
        <end position="123"/>
    </location>
</feature>
<organism evidence="2 3">
    <name type="scientific">Persicirhabdus sediminis</name>
    <dbReference type="NCBI Taxonomy" id="454144"/>
    <lineage>
        <taxon>Bacteria</taxon>
        <taxon>Pseudomonadati</taxon>
        <taxon>Verrucomicrobiota</taxon>
        <taxon>Verrucomicrobiia</taxon>
        <taxon>Verrucomicrobiales</taxon>
        <taxon>Verrucomicrobiaceae</taxon>
        <taxon>Persicirhabdus</taxon>
    </lineage>
</organism>